<accession>A0ABD3U4L7</accession>
<dbReference type="PANTHER" id="PTHR10302">
    <property type="entry name" value="SINGLE-STRANDED DNA-BINDING PROTEIN"/>
    <property type="match status" value="1"/>
</dbReference>
<keyword evidence="4" id="KW-1185">Reference proteome</keyword>
<evidence type="ECO:0000256" key="1">
    <source>
        <dbReference type="ARBA" id="ARBA00023125"/>
    </source>
</evidence>
<evidence type="ECO:0008006" key="5">
    <source>
        <dbReference type="Google" id="ProtNLM"/>
    </source>
</evidence>
<sequence length="128" mass="14424">MLQNGAFAALTVRTVNRSYCAEAEENPRRGREKYVNSVTLLGRVGRDSELRGVGDNQVLVFSLATNPNYDTGADKAEWHRILVSNFRLRDSLVNRIEKGDRILVIGRIQYNQYIDAQQIKKTSAIVVA</sequence>
<dbReference type="CDD" id="cd04496">
    <property type="entry name" value="SSB_OBF"/>
    <property type="match status" value="1"/>
</dbReference>
<dbReference type="Gene3D" id="2.40.50.140">
    <property type="entry name" value="Nucleic acid-binding proteins"/>
    <property type="match status" value="1"/>
</dbReference>
<reference evidence="3 4" key="1">
    <citation type="submission" date="2024-11" db="EMBL/GenBank/DDBJ databases">
        <title>Chromosome-level genome assembly of the freshwater bivalve Anodonta woodiana.</title>
        <authorList>
            <person name="Chen X."/>
        </authorList>
    </citation>
    <scope>NUCLEOTIDE SEQUENCE [LARGE SCALE GENOMIC DNA]</scope>
    <source>
        <strain evidence="3">MN2024</strain>
        <tissue evidence="3">Gills</tissue>
    </source>
</reference>
<name>A0ABD3U4L7_SINWO</name>
<dbReference type="GO" id="GO:0003677">
    <property type="term" value="F:DNA binding"/>
    <property type="evidence" value="ECO:0007669"/>
    <property type="project" value="UniProtKB-UniRule"/>
</dbReference>
<gene>
    <name evidence="3" type="ORF">ACJMK2_021090</name>
</gene>
<feature type="non-terminal residue" evidence="3">
    <location>
        <position position="128"/>
    </location>
</feature>
<dbReference type="InterPro" id="IPR012340">
    <property type="entry name" value="NA-bd_OB-fold"/>
</dbReference>
<dbReference type="Pfam" id="PF00436">
    <property type="entry name" value="SSB"/>
    <property type="match status" value="1"/>
</dbReference>
<organism evidence="3 4">
    <name type="scientific">Sinanodonta woodiana</name>
    <name type="common">Chinese pond mussel</name>
    <name type="synonym">Anodonta woodiana</name>
    <dbReference type="NCBI Taxonomy" id="1069815"/>
    <lineage>
        <taxon>Eukaryota</taxon>
        <taxon>Metazoa</taxon>
        <taxon>Spiralia</taxon>
        <taxon>Lophotrochozoa</taxon>
        <taxon>Mollusca</taxon>
        <taxon>Bivalvia</taxon>
        <taxon>Autobranchia</taxon>
        <taxon>Heteroconchia</taxon>
        <taxon>Palaeoheterodonta</taxon>
        <taxon>Unionida</taxon>
        <taxon>Unionoidea</taxon>
        <taxon>Unionidae</taxon>
        <taxon>Unioninae</taxon>
        <taxon>Sinanodonta</taxon>
    </lineage>
</organism>
<evidence type="ECO:0000313" key="3">
    <source>
        <dbReference type="EMBL" id="KAL3843138.1"/>
    </source>
</evidence>
<dbReference type="Proteomes" id="UP001634394">
    <property type="component" value="Unassembled WGS sequence"/>
</dbReference>
<dbReference type="PROSITE" id="PS50935">
    <property type="entry name" value="SSB"/>
    <property type="match status" value="1"/>
</dbReference>
<evidence type="ECO:0000313" key="4">
    <source>
        <dbReference type="Proteomes" id="UP001634394"/>
    </source>
</evidence>
<protein>
    <recommendedName>
        <fullName evidence="5">Single-stranded DNA-binding protein</fullName>
    </recommendedName>
</protein>
<dbReference type="InterPro" id="IPR000424">
    <property type="entry name" value="Primosome_PriB/ssb"/>
</dbReference>
<dbReference type="SUPFAM" id="SSF50249">
    <property type="entry name" value="Nucleic acid-binding proteins"/>
    <property type="match status" value="1"/>
</dbReference>
<keyword evidence="1 2" id="KW-0238">DNA-binding</keyword>
<dbReference type="PANTHER" id="PTHR10302:SF0">
    <property type="entry name" value="SINGLE-STRANDED DNA-BINDING PROTEIN, MITOCHONDRIAL"/>
    <property type="match status" value="1"/>
</dbReference>
<dbReference type="AlphaFoldDB" id="A0ABD3U4L7"/>
<proteinExistence type="predicted"/>
<dbReference type="EMBL" id="JBJQND010000017">
    <property type="protein sequence ID" value="KAL3843138.1"/>
    <property type="molecule type" value="Genomic_DNA"/>
</dbReference>
<comment type="caution">
    <text evidence="3">The sequence shown here is derived from an EMBL/GenBank/DDBJ whole genome shotgun (WGS) entry which is preliminary data.</text>
</comment>
<dbReference type="InterPro" id="IPR011344">
    <property type="entry name" value="ssDNA-bd"/>
</dbReference>
<dbReference type="NCBIfam" id="TIGR00621">
    <property type="entry name" value="ssb"/>
    <property type="match status" value="1"/>
</dbReference>
<evidence type="ECO:0000256" key="2">
    <source>
        <dbReference type="PROSITE-ProRule" id="PRU00252"/>
    </source>
</evidence>